<reference evidence="4" key="2">
    <citation type="submission" date="2021-04" db="EMBL/GenBank/DDBJ databases">
        <authorList>
            <person name="Dong X."/>
        </authorList>
    </citation>
    <scope>NUCLEOTIDE SEQUENCE</scope>
    <source>
        <strain evidence="4">ZWT</strain>
    </source>
</reference>
<dbReference type="PROSITE" id="PS01081">
    <property type="entry name" value="HTH_TETR_1"/>
    <property type="match status" value="1"/>
</dbReference>
<comment type="caution">
    <text evidence="4">The sequence shown here is derived from an EMBL/GenBank/DDBJ whole genome shotgun (WGS) entry which is preliminary data.</text>
</comment>
<evidence type="ECO:0000256" key="2">
    <source>
        <dbReference type="PROSITE-ProRule" id="PRU00335"/>
    </source>
</evidence>
<dbReference type="InterPro" id="IPR036271">
    <property type="entry name" value="Tet_transcr_reg_TetR-rel_C_sf"/>
</dbReference>
<proteinExistence type="predicted"/>
<dbReference type="AlphaFoldDB" id="A0A9J6NW75"/>
<dbReference type="GO" id="GO:0003677">
    <property type="term" value="F:DNA binding"/>
    <property type="evidence" value="ECO:0007669"/>
    <property type="project" value="UniProtKB-UniRule"/>
</dbReference>
<dbReference type="RefSeq" id="WP_250857356.1">
    <property type="nucleotide sequence ID" value="NZ_JAGSOJ010000001.1"/>
</dbReference>
<feature type="domain" description="HTH tetR-type" evidence="3">
    <location>
        <begin position="14"/>
        <end position="74"/>
    </location>
</feature>
<dbReference type="Pfam" id="PF00440">
    <property type="entry name" value="TetR_N"/>
    <property type="match status" value="1"/>
</dbReference>
<organism evidence="4 5">
    <name type="scientific">Oceanirhabdus seepicola</name>
    <dbReference type="NCBI Taxonomy" id="2828781"/>
    <lineage>
        <taxon>Bacteria</taxon>
        <taxon>Bacillati</taxon>
        <taxon>Bacillota</taxon>
        <taxon>Clostridia</taxon>
        <taxon>Eubacteriales</taxon>
        <taxon>Clostridiaceae</taxon>
        <taxon>Oceanirhabdus</taxon>
    </lineage>
</organism>
<dbReference type="InterPro" id="IPR050624">
    <property type="entry name" value="HTH-type_Tx_Regulator"/>
</dbReference>
<keyword evidence="5" id="KW-1185">Reference proteome</keyword>
<name>A0A9J6NW75_9CLOT</name>
<dbReference type="SUPFAM" id="SSF48498">
    <property type="entry name" value="Tetracyclin repressor-like, C-terminal domain"/>
    <property type="match status" value="1"/>
</dbReference>
<dbReference type="InterPro" id="IPR023772">
    <property type="entry name" value="DNA-bd_HTH_TetR-type_CS"/>
</dbReference>
<evidence type="ECO:0000256" key="1">
    <source>
        <dbReference type="ARBA" id="ARBA00023125"/>
    </source>
</evidence>
<dbReference type="Proteomes" id="UP001056429">
    <property type="component" value="Unassembled WGS sequence"/>
</dbReference>
<dbReference type="PANTHER" id="PTHR43479:SF11">
    <property type="entry name" value="ACREF_ENVCD OPERON REPRESSOR-RELATED"/>
    <property type="match status" value="1"/>
</dbReference>
<accession>A0A9J6NW75</accession>
<evidence type="ECO:0000313" key="4">
    <source>
        <dbReference type="EMBL" id="MCM1988491.1"/>
    </source>
</evidence>
<dbReference type="PANTHER" id="PTHR43479">
    <property type="entry name" value="ACREF/ENVCD OPERON REPRESSOR-RELATED"/>
    <property type="match status" value="1"/>
</dbReference>
<protein>
    <submittedName>
        <fullName evidence="4">TetR/AcrR family transcriptional regulator</fullName>
    </submittedName>
</protein>
<reference evidence="4" key="1">
    <citation type="journal article" date="2021" name="mSystems">
        <title>Bacteria and Archaea Synergistically Convert Glycine Betaine to Biogenic Methane in the Formosa Cold Seep of the South China Sea.</title>
        <authorList>
            <person name="Li L."/>
            <person name="Zhang W."/>
            <person name="Zhang S."/>
            <person name="Song L."/>
            <person name="Sun Q."/>
            <person name="Zhang H."/>
            <person name="Xiang H."/>
            <person name="Dong X."/>
        </authorList>
    </citation>
    <scope>NUCLEOTIDE SEQUENCE</scope>
    <source>
        <strain evidence="4">ZWT</strain>
    </source>
</reference>
<keyword evidence="1 2" id="KW-0238">DNA-binding</keyword>
<dbReference type="PRINTS" id="PR00455">
    <property type="entry name" value="HTHTETR"/>
</dbReference>
<dbReference type="EMBL" id="JAGSOJ010000001">
    <property type="protein sequence ID" value="MCM1988491.1"/>
    <property type="molecule type" value="Genomic_DNA"/>
</dbReference>
<gene>
    <name evidence="4" type="ORF">KDK92_01980</name>
</gene>
<sequence length="198" mass="23494">MADKKLTKRKIQAINTKNKIYEKAVELIKKEGFDNISISQICKEADVSVGAFYHHFKTKENIIIENYKKDDEGYEQLIDKLKVFNSLDKIVEISSYWGKWSEEYEIDLVSHVYKSLINIENEYFISEERPMFIVLKNIIIEGQEKKEICSDIEPEDITRSIVIFGRGIIYDWCLHKGDYDLEKEIRTRMRMFVKSFQV</sequence>
<dbReference type="PROSITE" id="PS50977">
    <property type="entry name" value="HTH_TETR_2"/>
    <property type="match status" value="1"/>
</dbReference>
<evidence type="ECO:0000313" key="5">
    <source>
        <dbReference type="Proteomes" id="UP001056429"/>
    </source>
</evidence>
<dbReference type="InterPro" id="IPR001647">
    <property type="entry name" value="HTH_TetR"/>
</dbReference>
<feature type="DNA-binding region" description="H-T-H motif" evidence="2">
    <location>
        <begin position="37"/>
        <end position="56"/>
    </location>
</feature>
<dbReference type="Gene3D" id="1.10.357.10">
    <property type="entry name" value="Tetracycline Repressor, domain 2"/>
    <property type="match status" value="1"/>
</dbReference>
<dbReference type="InterPro" id="IPR009057">
    <property type="entry name" value="Homeodomain-like_sf"/>
</dbReference>
<evidence type="ECO:0000259" key="3">
    <source>
        <dbReference type="PROSITE" id="PS50977"/>
    </source>
</evidence>
<dbReference type="SUPFAM" id="SSF46689">
    <property type="entry name" value="Homeodomain-like"/>
    <property type="match status" value="1"/>
</dbReference>